<dbReference type="Proteomes" id="UP001166674">
    <property type="component" value="Unassembled WGS sequence"/>
</dbReference>
<dbReference type="InterPro" id="IPR029372">
    <property type="entry name" value="Tmem37"/>
</dbReference>
<evidence type="ECO:0000256" key="4">
    <source>
        <dbReference type="ARBA" id="ARBA00023242"/>
    </source>
</evidence>
<dbReference type="PROSITE" id="PS00880">
    <property type="entry name" value="ACB_1"/>
    <property type="match status" value="1"/>
</dbReference>
<dbReference type="AlphaFoldDB" id="A0AA41N977"/>
<evidence type="ECO:0000256" key="2">
    <source>
        <dbReference type="ARBA" id="ARBA00007696"/>
    </source>
</evidence>
<dbReference type="InterPro" id="IPR014352">
    <property type="entry name" value="FERM/acyl-CoA-bd_prot_sf"/>
</dbReference>
<gene>
    <name evidence="8" type="ORF">SUZIE_184335</name>
</gene>
<feature type="domain" description="ACB" evidence="7">
    <location>
        <begin position="60"/>
        <end position="99"/>
    </location>
</feature>
<comment type="similarity">
    <text evidence="2">Belongs to the HMGN family.</text>
</comment>
<keyword evidence="9" id="KW-1185">Reference proteome</keyword>
<proteinExistence type="inferred from homology"/>
<dbReference type="InterPro" id="IPR000079">
    <property type="entry name" value="HMGN_fam"/>
</dbReference>
<organism evidence="8 9">
    <name type="scientific">Sciurus carolinensis</name>
    <name type="common">Eastern gray squirrel</name>
    <dbReference type="NCBI Taxonomy" id="30640"/>
    <lineage>
        <taxon>Eukaryota</taxon>
        <taxon>Metazoa</taxon>
        <taxon>Chordata</taxon>
        <taxon>Craniata</taxon>
        <taxon>Vertebrata</taxon>
        <taxon>Euteleostomi</taxon>
        <taxon>Mammalia</taxon>
        <taxon>Eutheria</taxon>
        <taxon>Euarchontoglires</taxon>
        <taxon>Glires</taxon>
        <taxon>Rodentia</taxon>
        <taxon>Sciuromorpha</taxon>
        <taxon>Sciuridae</taxon>
        <taxon>Sciurinae</taxon>
        <taxon>Sciurini</taxon>
        <taxon>Sciurus</taxon>
    </lineage>
</organism>
<evidence type="ECO:0000256" key="1">
    <source>
        <dbReference type="ARBA" id="ARBA00004123"/>
    </source>
</evidence>
<accession>A0AA41N977</accession>
<keyword evidence="4" id="KW-0539">Nucleus</keyword>
<feature type="compositionally biased region" description="Basic residues" evidence="5">
    <location>
        <begin position="37"/>
        <end position="49"/>
    </location>
</feature>
<dbReference type="EMBL" id="JAATJV010401879">
    <property type="protein sequence ID" value="MBZ3885717.1"/>
    <property type="molecule type" value="Genomic_DNA"/>
</dbReference>
<feature type="transmembrane region" description="Helical" evidence="6">
    <location>
        <begin position="283"/>
        <end position="303"/>
    </location>
</feature>
<evidence type="ECO:0000256" key="5">
    <source>
        <dbReference type="SAM" id="MobiDB-lite"/>
    </source>
</evidence>
<name>A0AA41N977_SCICA</name>
<dbReference type="Pfam" id="PF01101">
    <property type="entry name" value="HMG14_17"/>
    <property type="match status" value="1"/>
</dbReference>
<dbReference type="SMART" id="SM00527">
    <property type="entry name" value="HMG17"/>
    <property type="match status" value="1"/>
</dbReference>
<feature type="transmembrane region" description="Helical" evidence="6">
    <location>
        <begin position="384"/>
        <end position="408"/>
    </location>
</feature>
<feature type="region of interest" description="Disordered" evidence="5">
    <location>
        <begin position="1"/>
        <end position="71"/>
    </location>
</feature>
<evidence type="ECO:0000256" key="3">
    <source>
        <dbReference type="ARBA" id="ARBA00023125"/>
    </source>
</evidence>
<dbReference type="PANTHER" id="PTHR31767">
    <property type="entry name" value="VOLTAGE-DEPENDENT CALCIUM CHANNEL GAMMA-LIKE SUBUNIT"/>
    <property type="match status" value="1"/>
</dbReference>
<evidence type="ECO:0000256" key="6">
    <source>
        <dbReference type="SAM" id="Phobius"/>
    </source>
</evidence>
<dbReference type="GO" id="GO:0031492">
    <property type="term" value="F:nucleosomal DNA binding"/>
    <property type="evidence" value="ECO:0007669"/>
    <property type="project" value="InterPro"/>
</dbReference>
<dbReference type="GO" id="GO:0000785">
    <property type="term" value="C:chromatin"/>
    <property type="evidence" value="ECO:0007669"/>
    <property type="project" value="InterPro"/>
</dbReference>
<evidence type="ECO:0000313" key="8">
    <source>
        <dbReference type="EMBL" id="MBZ3885717.1"/>
    </source>
</evidence>
<dbReference type="InterPro" id="IPR035984">
    <property type="entry name" value="Acyl-CoA-binding_sf"/>
</dbReference>
<dbReference type="GO" id="GO:0000062">
    <property type="term" value="F:fatty-acyl-CoA binding"/>
    <property type="evidence" value="ECO:0007669"/>
    <property type="project" value="InterPro"/>
</dbReference>
<dbReference type="InterPro" id="IPR022408">
    <property type="entry name" value="Acyl-CoA-binding_prot_CS"/>
</dbReference>
<reference evidence="8" key="1">
    <citation type="submission" date="2020-03" db="EMBL/GenBank/DDBJ databases">
        <title>Studies in the Genomics of Life Span.</title>
        <authorList>
            <person name="Glass D."/>
        </authorList>
    </citation>
    <scope>NUCLEOTIDE SEQUENCE</scope>
    <source>
        <strain evidence="8">SUZIE</strain>
        <tissue evidence="8">Muscle</tissue>
    </source>
</reference>
<dbReference type="InterPro" id="IPR000582">
    <property type="entry name" value="Acyl-CoA-binding_protein"/>
</dbReference>
<comment type="subcellular location">
    <subcellularLocation>
        <location evidence="1">Nucleus</location>
    </subcellularLocation>
</comment>
<dbReference type="Gene3D" id="1.20.80.10">
    <property type="match status" value="1"/>
</dbReference>
<keyword evidence="6" id="KW-0472">Membrane</keyword>
<evidence type="ECO:0000259" key="7">
    <source>
        <dbReference type="Pfam" id="PF00887"/>
    </source>
</evidence>
<keyword evidence="6" id="KW-1133">Transmembrane helix</keyword>
<feature type="transmembrane region" description="Helical" evidence="6">
    <location>
        <begin position="420"/>
        <end position="445"/>
    </location>
</feature>
<feature type="compositionally biased region" description="Basic and acidic residues" evidence="5">
    <location>
        <begin position="62"/>
        <end position="71"/>
    </location>
</feature>
<dbReference type="PRINTS" id="PR00689">
    <property type="entry name" value="ACOABINDINGP"/>
</dbReference>
<keyword evidence="6" id="KW-0812">Transmembrane</keyword>
<feature type="region of interest" description="Disordered" evidence="5">
    <location>
        <begin position="114"/>
        <end position="154"/>
    </location>
</feature>
<evidence type="ECO:0000313" key="9">
    <source>
        <dbReference type="Proteomes" id="UP001166674"/>
    </source>
</evidence>
<dbReference type="PANTHER" id="PTHR31767:SF0">
    <property type="entry name" value="VOLTAGE-DEPENDENT CALCIUM CHANNEL GAMMA-LIKE SUBUNIT"/>
    <property type="match status" value="1"/>
</dbReference>
<dbReference type="Pfam" id="PF15108">
    <property type="entry name" value="TMEM37"/>
    <property type="match status" value="1"/>
</dbReference>
<feature type="compositionally biased region" description="Polar residues" evidence="5">
    <location>
        <begin position="140"/>
        <end position="149"/>
    </location>
</feature>
<dbReference type="GO" id="GO:0005634">
    <property type="term" value="C:nucleus"/>
    <property type="evidence" value="ECO:0007669"/>
    <property type="project" value="UniProtKB-SubCell"/>
</dbReference>
<protein>
    <submittedName>
        <fullName evidence="8">Voltage-dependent calcium channel gamma-like subunit</fullName>
    </submittedName>
</protein>
<sequence length="455" mass="50102">MPKRKVEGDAKEDKAKVKDESQKKSVRLSAKPAPPKSKPKPRSLQRRERRNPGDPASMSQAEFDKAAEEVKHLKTQPADDEMLFIYSHYKQATVGDINTGLSLFQFQPCFPKSKGAPKQLTGEPESSGASRGVERHFSVGESSSPSQQGGCMRRSEEPKACLFWPQVQRSTGPAGARTKPLDLSVAVPAVEETAPRRTHFPKFGVEGGVTLDRSLTAGSALSLRGRSALLQLQPQPEQQQQPSGWKERGVGVGRAGRSMTAIAVQAQRLLGQRRPHRSFFESFIRTLIITCTALAVVLSSVSICDGHWLLAEDHLFGLWQFCTITNQSWPHCLRDLSQAHVPGLAMGVGLARSAGTMAVVAAIFGLELLMVSQVCEDIHSRRKWTIGSFLLLVSFILSSGGLLSFVILLRNRVTFTGFTLMFWCEFTASFLFFLNAISGLHINSITQTKNQPRKF</sequence>
<dbReference type="GO" id="GO:0005244">
    <property type="term" value="F:voltage-gated monoatomic ion channel activity"/>
    <property type="evidence" value="ECO:0007669"/>
    <property type="project" value="InterPro"/>
</dbReference>
<keyword evidence="3" id="KW-0238">DNA-binding</keyword>
<comment type="caution">
    <text evidence="8">The sequence shown here is derived from an EMBL/GenBank/DDBJ whole genome shotgun (WGS) entry which is preliminary data.</text>
</comment>
<dbReference type="GO" id="GO:0016020">
    <property type="term" value="C:membrane"/>
    <property type="evidence" value="ECO:0007669"/>
    <property type="project" value="InterPro"/>
</dbReference>
<dbReference type="Pfam" id="PF00887">
    <property type="entry name" value="ACBP"/>
    <property type="match status" value="1"/>
</dbReference>
<dbReference type="SUPFAM" id="SSF47027">
    <property type="entry name" value="Acyl-CoA binding protein"/>
    <property type="match status" value="1"/>
</dbReference>
<feature type="compositionally biased region" description="Basic and acidic residues" evidence="5">
    <location>
        <begin position="1"/>
        <end position="23"/>
    </location>
</feature>
<dbReference type="GO" id="GO:0005262">
    <property type="term" value="F:calcium channel activity"/>
    <property type="evidence" value="ECO:0007669"/>
    <property type="project" value="InterPro"/>
</dbReference>
<feature type="transmembrane region" description="Helical" evidence="6">
    <location>
        <begin position="350"/>
        <end position="372"/>
    </location>
</feature>